<dbReference type="InterPro" id="IPR003439">
    <property type="entry name" value="ABC_transporter-like_ATP-bd"/>
</dbReference>
<dbReference type="AlphaFoldDB" id="A0A3E3EDH4"/>
<dbReference type="SUPFAM" id="SSF90123">
    <property type="entry name" value="ABC transporter transmembrane region"/>
    <property type="match status" value="1"/>
</dbReference>
<dbReference type="GO" id="GO:0005524">
    <property type="term" value="F:ATP binding"/>
    <property type="evidence" value="ECO:0007669"/>
    <property type="project" value="UniProtKB-KW"/>
</dbReference>
<keyword evidence="3" id="KW-1003">Cell membrane</keyword>
<keyword evidence="4 9" id="KW-0812">Transmembrane</keyword>
<evidence type="ECO:0000256" key="8">
    <source>
        <dbReference type="ARBA" id="ARBA00023136"/>
    </source>
</evidence>
<keyword evidence="8 9" id="KW-0472">Membrane</keyword>
<keyword evidence="6 12" id="KW-0067">ATP-binding</keyword>
<dbReference type="PANTHER" id="PTHR24221:SF397">
    <property type="entry name" value="ABC TRANSPORTER, ATP-BINDING TRANSMEMBRANE PROTEIN"/>
    <property type="match status" value="1"/>
</dbReference>
<evidence type="ECO:0000313" key="13">
    <source>
        <dbReference type="Proteomes" id="UP000261032"/>
    </source>
</evidence>
<gene>
    <name evidence="12" type="ORF">DXB93_08390</name>
</gene>
<evidence type="ECO:0000259" key="11">
    <source>
        <dbReference type="PROSITE" id="PS50929"/>
    </source>
</evidence>
<dbReference type="InterPro" id="IPR027417">
    <property type="entry name" value="P-loop_NTPase"/>
</dbReference>
<dbReference type="InterPro" id="IPR011527">
    <property type="entry name" value="ABC1_TM_dom"/>
</dbReference>
<dbReference type="EMBL" id="QUSL01000010">
    <property type="protein sequence ID" value="RGD85569.1"/>
    <property type="molecule type" value="Genomic_DNA"/>
</dbReference>
<keyword evidence="5" id="KW-0547">Nucleotide-binding</keyword>
<dbReference type="SUPFAM" id="SSF52540">
    <property type="entry name" value="P-loop containing nucleoside triphosphate hydrolases"/>
    <property type="match status" value="1"/>
</dbReference>
<feature type="transmembrane region" description="Helical" evidence="9">
    <location>
        <begin position="63"/>
        <end position="88"/>
    </location>
</feature>
<evidence type="ECO:0000256" key="7">
    <source>
        <dbReference type="ARBA" id="ARBA00022989"/>
    </source>
</evidence>
<evidence type="ECO:0000259" key="10">
    <source>
        <dbReference type="PROSITE" id="PS50893"/>
    </source>
</evidence>
<dbReference type="GO" id="GO:0016887">
    <property type="term" value="F:ATP hydrolysis activity"/>
    <property type="evidence" value="ECO:0007669"/>
    <property type="project" value="InterPro"/>
</dbReference>
<dbReference type="PROSITE" id="PS50893">
    <property type="entry name" value="ABC_TRANSPORTER_2"/>
    <property type="match status" value="1"/>
</dbReference>
<comment type="caution">
    <text evidence="12">The sequence shown here is derived from an EMBL/GenBank/DDBJ whole genome shotgun (WGS) entry which is preliminary data.</text>
</comment>
<dbReference type="Pfam" id="PF00005">
    <property type="entry name" value="ABC_tran"/>
    <property type="match status" value="1"/>
</dbReference>
<evidence type="ECO:0000256" key="6">
    <source>
        <dbReference type="ARBA" id="ARBA00022840"/>
    </source>
</evidence>
<feature type="transmembrane region" description="Helical" evidence="9">
    <location>
        <begin position="250"/>
        <end position="271"/>
    </location>
</feature>
<evidence type="ECO:0000256" key="5">
    <source>
        <dbReference type="ARBA" id="ARBA00022741"/>
    </source>
</evidence>
<feature type="transmembrane region" description="Helical" evidence="9">
    <location>
        <begin position="16"/>
        <end position="43"/>
    </location>
</feature>
<dbReference type="InterPro" id="IPR003593">
    <property type="entry name" value="AAA+_ATPase"/>
</dbReference>
<dbReference type="PROSITE" id="PS50929">
    <property type="entry name" value="ABC_TM1F"/>
    <property type="match status" value="1"/>
</dbReference>
<evidence type="ECO:0000256" key="4">
    <source>
        <dbReference type="ARBA" id="ARBA00022692"/>
    </source>
</evidence>
<name>A0A3E3EDH4_9FIRM</name>
<dbReference type="InterPro" id="IPR039421">
    <property type="entry name" value="Type_1_exporter"/>
</dbReference>
<dbReference type="Pfam" id="PF00664">
    <property type="entry name" value="ABC_membrane"/>
    <property type="match status" value="1"/>
</dbReference>
<feature type="domain" description="ABC transporter" evidence="10">
    <location>
        <begin position="340"/>
        <end position="574"/>
    </location>
</feature>
<evidence type="ECO:0000256" key="1">
    <source>
        <dbReference type="ARBA" id="ARBA00004651"/>
    </source>
</evidence>
<dbReference type="Proteomes" id="UP000261032">
    <property type="component" value="Unassembled WGS sequence"/>
</dbReference>
<dbReference type="GO" id="GO:0005886">
    <property type="term" value="C:plasma membrane"/>
    <property type="evidence" value="ECO:0007669"/>
    <property type="project" value="UniProtKB-SubCell"/>
</dbReference>
<proteinExistence type="predicted"/>
<dbReference type="GO" id="GO:0140359">
    <property type="term" value="F:ABC-type transporter activity"/>
    <property type="evidence" value="ECO:0007669"/>
    <property type="project" value="InterPro"/>
</dbReference>
<keyword evidence="7 9" id="KW-1133">Transmembrane helix</keyword>
<feature type="domain" description="ABC transmembrane type-1" evidence="11">
    <location>
        <begin position="19"/>
        <end position="273"/>
    </location>
</feature>
<accession>A0A3E3EDH4</accession>
<feature type="transmembrane region" description="Helical" evidence="9">
    <location>
        <begin position="283"/>
        <end position="302"/>
    </location>
</feature>
<dbReference type="RefSeq" id="WP_117581311.1">
    <property type="nucleotide sequence ID" value="NZ_QUSL01000010.1"/>
</dbReference>
<evidence type="ECO:0000256" key="9">
    <source>
        <dbReference type="SAM" id="Phobius"/>
    </source>
</evidence>
<keyword evidence="2" id="KW-0813">Transport</keyword>
<protein>
    <submittedName>
        <fullName evidence="12">ABC transporter ATP-binding protein</fullName>
    </submittedName>
</protein>
<reference evidence="12 13" key="1">
    <citation type="submission" date="2018-08" db="EMBL/GenBank/DDBJ databases">
        <title>A genome reference for cultivated species of the human gut microbiota.</title>
        <authorList>
            <person name="Zou Y."/>
            <person name="Xue W."/>
            <person name="Luo G."/>
        </authorList>
    </citation>
    <scope>NUCLEOTIDE SEQUENCE [LARGE SCALE GENOMIC DNA]</scope>
    <source>
        <strain evidence="12 13">OM06-4</strain>
    </source>
</reference>
<dbReference type="FunFam" id="3.40.50.300:FF:000221">
    <property type="entry name" value="Multidrug ABC transporter ATP-binding protein"/>
    <property type="match status" value="1"/>
</dbReference>
<dbReference type="Gene3D" id="1.20.1560.10">
    <property type="entry name" value="ABC transporter type 1, transmembrane domain"/>
    <property type="match status" value="1"/>
</dbReference>
<dbReference type="InterPro" id="IPR036640">
    <property type="entry name" value="ABC1_TM_sf"/>
</dbReference>
<dbReference type="SMART" id="SM00382">
    <property type="entry name" value="AAA"/>
    <property type="match status" value="1"/>
</dbReference>
<organism evidence="12 13">
    <name type="scientific">Thomasclavelia ramosa</name>
    <dbReference type="NCBI Taxonomy" id="1547"/>
    <lineage>
        <taxon>Bacteria</taxon>
        <taxon>Bacillati</taxon>
        <taxon>Bacillota</taxon>
        <taxon>Erysipelotrichia</taxon>
        <taxon>Erysipelotrichales</taxon>
        <taxon>Coprobacillaceae</taxon>
        <taxon>Thomasclavelia</taxon>
    </lineage>
</organism>
<evidence type="ECO:0000313" key="12">
    <source>
        <dbReference type="EMBL" id="RGD85569.1"/>
    </source>
</evidence>
<comment type="subcellular location">
    <subcellularLocation>
        <location evidence="1">Cell membrane</location>
        <topology evidence="1">Multi-pass membrane protein</topology>
    </subcellularLocation>
</comment>
<evidence type="ECO:0000256" key="2">
    <source>
        <dbReference type="ARBA" id="ARBA00022448"/>
    </source>
</evidence>
<dbReference type="Gene3D" id="3.40.50.300">
    <property type="entry name" value="P-loop containing nucleotide triphosphate hydrolases"/>
    <property type="match status" value="1"/>
</dbReference>
<dbReference type="GO" id="GO:0034040">
    <property type="term" value="F:ATPase-coupled lipid transmembrane transporter activity"/>
    <property type="evidence" value="ECO:0007669"/>
    <property type="project" value="TreeGrafter"/>
</dbReference>
<dbReference type="PANTHER" id="PTHR24221">
    <property type="entry name" value="ATP-BINDING CASSETTE SUB-FAMILY B"/>
    <property type="match status" value="1"/>
</dbReference>
<sequence length="587" mass="65656">MTVLKSLFAYAGKYKYLTILSLVFSMISAILLLMPFIMIWKVIEVILAEYPNFAQGSIAIQYGWYALIFAAVGILLYVSGLLCSHLAAFRIASNMRKKALHHAVQLPLGYFAKEGSGKLRKIIDEAAASTETYLAHQLPDMAQLITTVCAVIVCLFIFDWKFGIAALIPTILALSNMFKMIGPGLQESMKAYMDALEGMSNEAVEYIRGIPVVKTFQQTVFSFDCFHQSINNYEKFAIGYTNKMRFPMTLFTTFINSIFIFIIGTMMLLILNGFDLNSLMPDFLFYVIFTPIIAVTTNKIMFASENTMMAADALNRIEGIINQKPFTYKHSLQEITNGDIEFEHVSFTYPESENEVIHDVNLKIKSGSIVAFVGKSGGGKSTLVSLIPRFYDVTKGTIKIGGVDVKEISEKELMSKISFVFQDSRLLKKSFKENIKMGSNASVEDIQTAVHKAQCDDIIEKFDQGLETKIGSKGVYLSGGETQRLTLARAIVKDAPILLLDEATAYADSDNEVLMQKAIMELAKDKTTIMIAHRLSTIVNVDCIYVVDNGEIIESGTHQELLIKNGLYAQMWHQYCQSVEWKVGEQE</sequence>
<evidence type="ECO:0000256" key="3">
    <source>
        <dbReference type="ARBA" id="ARBA00022475"/>
    </source>
</evidence>